<keyword evidence="2" id="KW-1185">Reference proteome</keyword>
<organism evidence="1 2">
    <name type="scientific">Lupinus albus</name>
    <name type="common">White lupine</name>
    <name type="synonym">Lupinus termis</name>
    <dbReference type="NCBI Taxonomy" id="3870"/>
    <lineage>
        <taxon>Eukaryota</taxon>
        <taxon>Viridiplantae</taxon>
        <taxon>Streptophyta</taxon>
        <taxon>Embryophyta</taxon>
        <taxon>Tracheophyta</taxon>
        <taxon>Spermatophyta</taxon>
        <taxon>Magnoliopsida</taxon>
        <taxon>eudicotyledons</taxon>
        <taxon>Gunneridae</taxon>
        <taxon>Pentapetalae</taxon>
        <taxon>rosids</taxon>
        <taxon>fabids</taxon>
        <taxon>Fabales</taxon>
        <taxon>Fabaceae</taxon>
        <taxon>Papilionoideae</taxon>
        <taxon>50 kb inversion clade</taxon>
        <taxon>genistoids sensu lato</taxon>
        <taxon>core genistoids</taxon>
        <taxon>Genisteae</taxon>
        <taxon>Lupinus</taxon>
    </lineage>
</organism>
<gene>
    <name evidence="1" type="ORF">Lalb_Chr17g0336361</name>
</gene>
<comment type="caution">
    <text evidence="1">The sequence shown here is derived from an EMBL/GenBank/DDBJ whole genome shotgun (WGS) entry which is preliminary data.</text>
</comment>
<evidence type="ECO:0000313" key="1">
    <source>
        <dbReference type="EMBL" id="KAE9595216.1"/>
    </source>
</evidence>
<accession>A0A6A4NND6</accession>
<reference evidence="2" key="1">
    <citation type="journal article" date="2020" name="Nat. Commun.">
        <title>Genome sequence of the cluster root forming white lupin.</title>
        <authorList>
            <person name="Hufnagel B."/>
            <person name="Marques A."/>
            <person name="Soriano A."/>
            <person name="Marques L."/>
            <person name="Divol F."/>
            <person name="Doumas P."/>
            <person name="Sallet E."/>
            <person name="Mancinotti D."/>
            <person name="Carrere S."/>
            <person name="Marande W."/>
            <person name="Arribat S."/>
            <person name="Keller J."/>
            <person name="Huneau C."/>
            <person name="Blein T."/>
            <person name="Aime D."/>
            <person name="Laguerre M."/>
            <person name="Taylor J."/>
            <person name="Schubert V."/>
            <person name="Nelson M."/>
            <person name="Geu-Flores F."/>
            <person name="Crespi M."/>
            <person name="Gallardo-Guerrero K."/>
            <person name="Delaux P.-M."/>
            <person name="Salse J."/>
            <person name="Berges H."/>
            <person name="Guyot R."/>
            <person name="Gouzy J."/>
            <person name="Peret B."/>
        </authorList>
    </citation>
    <scope>NUCLEOTIDE SEQUENCE [LARGE SCALE GENOMIC DNA]</scope>
    <source>
        <strain evidence="2">cv. Amiga</strain>
    </source>
</reference>
<name>A0A6A4NND6_LUPAL</name>
<evidence type="ECO:0000313" key="2">
    <source>
        <dbReference type="Proteomes" id="UP000447434"/>
    </source>
</evidence>
<dbReference type="EMBL" id="WOCE01000017">
    <property type="protein sequence ID" value="KAE9595216.1"/>
    <property type="molecule type" value="Genomic_DNA"/>
</dbReference>
<sequence length="86" mass="9573">MCSYGCDCGNSCVYCSRHDADCGCCVENYFVIKTIFLNPTWPDAVRCGPMRPIIVSGVTLQLRYETIEVTPTTAILQPHHVMRSAI</sequence>
<dbReference type="Proteomes" id="UP000447434">
    <property type="component" value="Chromosome 17"/>
</dbReference>
<protein>
    <submittedName>
        <fullName evidence="1">Uncharacterized protein</fullName>
    </submittedName>
</protein>
<dbReference type="AlphaFoldDB" id="A0A6A4NND6"/>
<proteinExistence type="predicted"/>